<dbReference type="InterPro" id="IPR050250">
    <property type="entry name" value="Macrolide_Exporter_MacB"/>
</dbReference>
<organism evidence="10 11">
    <name type="scientific">Streptomyces flavofungini</name>
    <dbReference type="NCBI Taxonomy" id="68200"/>
    <lineage>
        <taxon>Bacteria</taxon>
        <taxon>Bacillati</taxon>
        <taxon>Actinomycetota</taxon>
        <taxon>Actinomycetes</taxon>
        <taxon>Kitasatosporales</taxon>
        <taxon>Streptomycetaceae</taxon>
        <taxon>Streptomyces</taxon>
    </lineage>
</organism>
<comment type="similarity">
    <text evidence="6">Belongs to the ABC-4 integral membrane protein family.</text>
</comment>
<feature type="region of interest" description="Disordered" evidence="7">
    <location>
        <begin position="382"/>
        <end position="407"/>
    </location>
</feature>
<dbReference type="InterPro" id="IPR003838">
    <property type="entry name" value="ABC3_permease_C"/>
</dbReference>
<name>A0ABS0WX90_9ACTN</name>
<feature type="transmembrane region" description="Helical" evidence="8">
    <location>
        <begin position="645"/>
        <end position="668"/>
    </location>
</feature>
<dbReference type="EMBL" id="JAEKOZ010000001">
    <property type="protein sequence ID" value="MBJ3805541.1"/>
    <property type="molecule type" value="Genomic_DNA"/>
</dbReference>
<keyword evidence="4 8" id="KW-1133">Transmembrane helix</keyword>
<sequence length="760" mass="78125">MVLASLRARWAGFLGAFVAVALGVALTAAAGVGLAASLAAPVREPVRFAGSPVVVAGRDTLTVPVRRGPEVRHVTKRLAHPHPVDNELLRELRRLGQIHTDRTAPDAVGLAAPVARVRAVVAASGTGARVLTGADRRLVDPATARDAEALVAVNAFLGTAGGVAAFVAVFVTASTFAFVVALRRREFGLLRAAGASRGQVRRWLLGEALVVGAVAAAVGCLGGALGAPVLAGALVDSGVAPPWFTVDGGPDGFAWTWWPYQLAFWTGLLVALAGSWSAARRAGRVSPVEALREASLDTGVLPVGRRVVGAVLLVGGVGLLAWTVWAEPSELLKRKTYTTQPMVLCTGVAALAPVSVRYVVGALRRPRVRVRRGVPVAGGVTVGRSCTDPGRPRSARGSTARSTHGSTARSWVSLGRVARANAAGAVRRTAAIAAPVLVSVAVGGCLLGSAATVGAAKAAEARDRTAAQLIVTGADLRPAGRIPGATVAASARTAVFVREDDDSALLRAEARAVTDPAAFAAANRLPVVAGDVRRLDDRSIVVNEEWQRHRVGRHVDVWLGDGRRARLRIVAVLARGTGDNGAYVTARNAPAAPLDRMDVRLRDGADRTAVAAALRPTGGQVRPAGEWLAAEYPGMKHQTRLGLRMLLALCLAYTAISLASTQLMTAPVRAPELRSLRLLGAAPGQIRLVVAAEAVLAVTVGAVLGLAVTLVGLGGLSAALARLSAPAGVVVPWDVMGVCVGVSVVVAVGAGVLGCRRQVS</sequence>
<feature type="transmembrane region" description="Helical" evidence="8">
    <location>
        <begin position="337"/>
        <end position="360"/>
    </location>
</feature>
<feature type="domain" description="ABC3 transporter permease C-terminal" evidence="9">
    <location>
        <begin position="160"/>
        <end position="287"/>
    </location>
</feature>
<comment type="caution">
    <text evidence="10">The sequence shown here is derived from an EMBL/GenBank/DDBJ whole genome shotgun (WGS) entry which is preliminary data.</text>
</comment>
<keyword evidence="3 8" id="KW-0812">Transmembrane</keyword>
<keyword evidence="11" id="KW-1185">Reference proteome</keyword>
<dbReference type="RefSeq" id="WP_190118071.1">
    <property type="nucleotide sequence ID" value="NZ_BMVR01000009.1"/>
</dbReference>
<dbReference type="Pfam" id="PF02687">
    <property type="entry name" value="FtsX"/>
    <property type="match status" value="2"/>
</dbReference>
<evidence type="ECO:0000313" key="10">
    <source>
        <dbReference type="EMBL" id="MBJ3805541.1"/>
    </source>
</evidence>
<evidence type="ECO:0000313" key="11">
    <source>
        <dbReference type="Proteomes" id="UP000634780"/>
    </source>
</evidence>
<feature type="transmembrane region" description="Helical" evidence="8">
    <location>
        <begin position="203"/>
        <end position="235"/>
    </location>
</feature>
<reference evidence="10 11" key="1">
    <citation type="submission" date="2020-12" db="EMBL/GenBank/DDBJ databases">
        <title>Streptomyces typhae sp. nov., a novel endophytic actinomycete isolated from the root of cattail pollen (Typha angustifolia L.).</title>
        <authorList>
            <person name="Peng C."/>
            <person name="Liu C."/>
        </authorList>
    </citation>
    <scope>NUCLEOTIDE SEQUENCE [LARGE SCALE GENOMIC DNA]</scope>
    <source>
        <strain evidence="10 11">JCM 4753</strain>
    </source>
</reference>
<evidence type="ECO:0000256" key="8">
    <source>
        <dbReference type="SAM" id="Phobius"/>
    </source>
</evidence>
<dbReference type="PANTHER" id="PTHR30572:SF4">
    <property type="entry name" value="ABC TRANSPORTER PERMEASE YTRF"/>
    <property type="match status" value="1"/>
</dbReference>
<dbReference type="Proteomes" id="UP000634780">
    <property type="component" value="Unassembled WGS sequence"/>
</dbReference>
<feature type="transmembrane region" description="Helical" evidence="8">
    <location>
        <begin position="255"/>
        <end position="276"/>
    </location>
</feature>
<evidence type="ECO:0000256" key="5">
    <source>
        <dbReference type="ARBA" id="ARBA00023136"/>
    </source>
</evidence>
<feature type="transmembrane region" description="Helical" evidence="8">
    <location>
        <begin position="733"/>
        <end position="754"/>
    </location>
</feature>
<evidence type="ECO:0000256" key="4">
    <source>
        <dbReference type="ARBA" id="ARBA00022989"/>
    </source>
</evidence>
<keyword evidence="2" id="KW-1003">Cell membrane</keyword>
<dbReference type="PANTHER" id="PTHR30572">
    <property type="entry name" value="MEMBRANE COMPONENT OF TRANSPORTER-RELATED"/>
    <property type="match status" value="1"/>
</dbReference>
<feature type="transmembrane region" description="Helical" evidence="8">
    <location>
        <begin position="155"/>
        <end position="182"/>
    </location>
</feature>
<proteinExistence type="inferred from homology"/>
<evidence type="ECO:0000259" key="9">
    <source>
        <dbReference type="Pfam" id="PF02687"/>
    </source>
</evidence>
<feature type="transmembrane region" description="Helical" evidence="8">
    <location>
        <begin position="688"/>
        <end position="721"/>
    </location>
</feature>
<keyword evidence="5 8" id="KW-0472">Membrane</keyword>
<protein>
    <submittedName>
        <fullName evidence="10">ABC transporter permease</fullName>
    </submittedName>
</protein>
<evidence type="ECO:0000256" key="7">
    <source>
        <dbReference type="SAM" id="MobiDB-lite"/>
    </source>
</evidence>
<comment type="subcellular location">
    <subcellularLocation>
        <location evidence="1">Cell membrane</location>
        <topology evidence="1">Multi-pass membrane protein</topology>
    </subcellularLocation>
</comment>
<evidence type="ECO:0000256" key="3">
    <source>
        <dbReference type="ARBA" id="ARBA00022692"/>
    </source>
</evidence>
<evidence type="ECO:0000256" key="6">
    <source>
        <dbReference type="ARBA" id="ARBA00038076"/>
    </source>
</evidence>
<feature type="domain" description="ABC3 transporter permease C-terminal" evidence="9">
    <location>
        <begin position="645"/>
        <end position="756"/>
    </location>
</feature>
<feature type="transmembrane region" description="Helical" evidence="8">
    <location>
        <begin position="307"/>
        <end position="325"/>
    </location>
</feature>
<evidence type="ECO:0000256" key="1">
    <source>
        <dbReference type="ARBA" id="ARBA00004651"/>
    </source>
</evidence>
<accession>A0ABS0WX90</accession>
<feature type="compositionally biased region" description="Polar residues" evidence="7">
    <location>
        <begin position="396"/>
        <end position="407"/>
    </location>
</feature>
<evidence type="ECO:0000256" key="2">
    <source>
        <dbReference type="ARBA" id="ARBA00022475"/>
    </source>
</evidence>
<gene>
    <name evidence="10" type="ORF">JGB26_00095</name>
</gene>